<sequence>MTFILRMDEVQKMKHYYGIFEKEKWHLLDSFRPGTEKEMCKSRTVQEVLRCRCGFLPPRNFRGTGKSCKGNARVHPVIGMAHRHSIGMRGNGENIVLKLFRNLVHQKNHEQVVTQKDAIEVIAFRKEEKRNSRFSFQDTEEIWRLIPH</sequence>
<dbReference type="EMBL" id="BPLR01005155">
    <property type="protein sequence ID" value="GIY00197.1"/>
    <property type="molecule type" value="Genomic_DNA"/>
</dbReference>
<dbReference type="Proteomes" id="UP001054945">
    <property type="component" value="Unassembled WGS sequence"/>
</dbReference>
<organism evidence="1 2">
    <name type="scientific">Caerostris extrusa</name>
    <name type="common">Bark spider</name>
    <name type="synonym">Caerostris bankana</name>
    <dbReference type="NCBI Taxonomy" id="172846"/>
    <lineage>
        <taxon>Eukaryota</taxon>
        <taxon>Metazoa</taxon>
        <taxon>Ecdysozoa</taxon>
        <taxon>Arthropoda</taxon>
        <taxon>Chelicerata</taxon>
        <taxon>Arachnida</taxon>
        <taxon>Araneae</taxon>
        <taxon>Araneomorphae</taxon>
        <taxon>Entelegynae</taxon>
        <taxon>Araneoidea</taxon>
        <taxon>Araneidae</taxon>
        <taxon>Caerostris</taxon>
    </lineage>
</organism>
<comment type="caution">
    <text evidence="1">The sequence shown here is derived from an EMBL/GenBank/DDBJ whole genome shotgun (WGS) entry which is preliminary data.</text>
</comment>
<protein>
    <submittedName>
        <fullName evidence="1">Uncharacterized protein</fullName>
    </submittedName>
</protein>
<name>A0AAV4PWC9_CAEEX</name>
<proteinExistence type="predicted"/>
<dbReference type="AlphaFoldDB" id="A0AAV4PWC9"/>
<evidence type="ECO:0000313" key="2">
    <source>
        <dbReference type="Proteomes" id="UP001054945"/>
    </source>
</evidence>
<accession>A0AAV4PWC9</accession>
<reference evidence="1 2" key="1">
    <citation type="submission" date="2021-06" db="EMBL/GenBank/DDBJ databases">
        <title>Caerostris extrusa draft genome.</title>
        <authorList>
            <person name="Kono N."/>
            <person name="Arakawa K."/>
        </authorList>
    </citation>
    <scope>NUCLEOTIDE SEQUENCE [LARGE SCALE GENOMIC DNA]</scope>
</reference>
<evidence type="ECO:0000313" key="1">
    <source>
        <dbReference type="EMBL" id="GIY00197.1"/>
    </source>
</evidence>
<keyword evidence="2" id="KW-1185">Reference proteome</keyword>
<gene>
    <name evidence="1" type="ORF">CEXT_503901</name>
</gene>